<dbReference type="AlphaFoldDB" id="T0ZX94"/>
<protein>
    <submittedName>
        <fullName evidence="1">Uncharacterized protein</fullName>
    </submittedName>
</protein>
<name>T0ZX94_9ZZZZ</name>
<comment type="caution">
    <text evidence="1">The sequence shown here is derived from an EMBL/GenBank/DDBJ whole genome shotgun (WGS) entry which is preliminary data.</text>
</comment>
<organism evidence="1">
    <name type="scientific">mine drainage metagenome</name>
    <dbReference type="NCBI Taxonomy" id="410659"/>
    <lineage>
        <taxon>unclassified sequences</taxon>
        <taxon>metagenomes</taxon>
        <taxon>ecological metagenomes</taxon>
    </lineage>
</organism>
<accession>T0ZX94</accession>
<sequence length="83" mass="9519">MFRRRAPAGIKTHVIDGVAVRLYSPAKTVADCFKFRHKIGIDVAVEALREYLKTHRGGMEALWRYAKICRVQRVMQPYLEAAS</sequence>
<dbReference type="EMBL" id="AUZZ01009570">
    <property type="protein sequence ID" value="EQD33294.1"/>
    <property type="molecule type" value="Genomic_DNA"/>
</dbReference>
<evidence type="ECO:0000313" key="1">
    <source>
        <dbReference type="EMBL" id="EQD33294.1"/>
    </source>
</evidence>
<reference evidence="1" key="2">
    <citation type="journal article" date="2014" name="ISME J.">
        <title>Microbial stratification in low pH oxic and suboxic macroscopic growths along an acid mine drainage.</title>
        <authorList>
            <person name="Mendez-Garcia C."/>
            <person name="Mesa V."/>
            <person name="Sprenger R.R."/>
            <person name="Richter M."/>
            <person name="Diez M.S."/>
            <person name="Solano J."/>
            <person name="Bargiela R."/>
            <person name="Golyshina O.V."/>
            <person name="Manteca A."/>
            <person name="Ramos J.L."/>
            <person name="Gallego J.R."/>
            <person name="Llorente I."/>
            <person name="Martins Dos Santos V.A."/>
            <person name="Jensen O.N."/>
            <person name="Pelaez A.I."/>
            <person name="Sanchez J."/>
            <person name="Ferrer M."/>
        </authorList>
    </citation>
    <scope>NUCLEOTIDE SEQUENCE</scope>
</reference>
<gene>
    <name evidence="1" type="ORF">B2A_13230</name>
</gene>
<reference evidence="1" key="1">
    <citation type="submission" date="2013-08" db="EMBL/GenBank/DDBJ databases">
        <authorList>
            <person name="Mendez C."/>
            <person name="Richter M."/>
            <person name="Ferrer M."/>
            <person name="Sanchez J."/>
        </authorList>
    </citation>
    <scope>NUCLEOTIDE SEQUENCE</scope>
</reference>
<proteinExistence type="predicted"/>